<dbReference type="AlphaFoldDB" id="A0A7Z0WJB1"/>
<keyword evidence="1" id="KW-1133">Transmembrane helix</keyword>
<organism evidence="2 3">
    <name type="scientific">Actinophytocola xinjiangensis</name>
    <dbReference type="NCBI Taxonomy" id="485602"/>
    <lineage>
        <taxon>Bacteria</taxon>
        <taxon>Bacillati</taxon>
        <taxon>Actinomycetota</taxon>
        <taxon>Actinomycetes</taxon>
        <taxon>Pseudonocardiales</taxon>
        <taxon>Pseudonocardiaceae</taxon>
    </lineage>
</organism>
<keyword evidence="1" id="KW-0812">Transmembrane</keyword>
<feature type="transmembrane region" description="Helical" evidence="1">
    <location>
        <begin position="102"/>
        <end position="122"/>
    </location>
</feature>
<gene>
    <name evidence="2" type="ORF">BLA60_26455</name>
</gene>
<comment type="caution">
    <text evidence="2">The sequence shown here is derived from an EMBL/GenBank/DDBJ whole genome shotgun (WGS) entry which is preliminary data.</text>
</comment>
<dbReference type="Proteomes" id="UP000185696">
    <property type="component" value="Unassembled WGS sequence"/>
</dbReference>
<evidence type="ECO:0000313" key="3">
    <source>
        <dbReference type="Proteomes" id="UP000185696"/>
    </source>
</evidence>
<keyword evidence="3" id="KW-1185">Reference proteome</keyword>
<dbReference type="EMBL" id="MSIF01000015">
    <property type="protein sequence ID" value="OLF07477.1"/>
    <property type="molecule type" value="Genomic_DNA"/>
</dbReference>
<feature type="transmembrane region" description="Helical" evidence="1">
    <location>
        <begin position="134"/>
        <end position="152"/>
    </location>
</feature>
<feature type="transmembrane region" description="Helical" evidence="1">
    <location>
        <begin position="18"/>
        <end position="40"/>
    </location>
</feature>
<name>A0A7Z0WJB1_9PSEU</name>
<accession>A0A7Z0WJB1</accession>
<evidence type="ECO:0000313" key="2">
    <source>
        <dbReference type="EMBL" id="OLF07477.1"/>
    </source>
</evidence>
<sequence length="160" mass="16670">MAPVAAVPPVAEPAAVRVAFWLTLGGAALFLALVGLWIGVGWGGLRDSARTQLMDNGDPVGSGDVDVRARAATFVIILFAVVGTAPYVTFAALLVRGRNWARVLLTVLVSIGGFVALVAVFLPYDHDLGPATRLVALALAGVSAAIVSLLFGRRVNRYFA</sequence>
<feature type="transmembrane region" description="Helical" evidence="1">
    <location>
        <begin position="71"/>
        <end position="95"/>
    </location>
</feature>
<protein>
    <submittedName>
        <fullName evidence="2">Uncharacterized protein</fullName>
    </submittedName>
</protein>
<reference evidence="2 3" key="1">
    <citation type="submission" date="2016-12" db="EMBL/GenBank/DDBJ databases">
        <title>The draft genome sequence of Actinophytocola xinjiangensis.</title>
        <authorList>
            <person name="Wang W."/>
            <person name="Yuan L."/>
        </authorList>
    </citation>
    <scope>NUCLEOTIDE SEQUENCE [LARGE SCALE GENOMIC DNA]</scope>
    <source>
        <strain evidence="2 3">CGMCC 4.4663</strain>
    </source>
</reference>
<evidence type="ECO:0000256" key="1">
    <source>
        <dbReference type="SAM" id="Phobius"/>
    </source>
</evidence>
<keyword evidence="1" id="KW-0472">Membrane</keyword>
<proteinExistence type="predicted"/>